<protein>
    <recommendedName>
        <fullName evidence="3">C2H2-type domain-containing protein</fullName>
    </recommendedName>
</protein>
<dbReference type="VEuPathDB" id="VectorBase:RSAN_033738"/>
<organism evidence="4 5">
    <name type="scientific">Rhipicephalus sanguineus</name>
    <name type="common">Brown dog tick</name>
    <name type="synonym">Ixodes sanguineus</name>
    <dbReference type="NCBI Taxonomy" id="34632"/>
    <lineage>
        <taxon>Eukaryota</taxon>
        <taxon>Metazoa</taxon>
        <taxon>Ecdysozoa</taxon>
        <taxon>Arthropoda</taxon>
        <taxon>Chelicerata</taxon>
        <taxon>Arachnida</taxon>
        <taxon>Acari</taxon>
        <taxon>Parasitiformes</taxon>
        <taxon>Ixodida</taxon>
        <taxon>Ixodoidea</taxon>
        <taxon>Ixodidae</taxon>
        <taxon>Rhipicephalinae</taxon>
        <taxon>Rhipicephalus</taxon>
        <taxon>Rhipicephalus</taxon>
    </lineage>
</organism>
<keyword evidence="1" id="KW-0862">Zinc</keyword>
<feature type="region of interest" description="Disordered" evidence="2">
    <location>
        <begin position="106"/>
        <end position="168"/>
    </location>
</feature>
<dbReference type="AlphaFoldDB" id="A0A9D4SPK4"/>
<evidence type="ECO:0000256" key="1">
    <source>
        <dbReference type="PROSITE-ProRule" id="PRU00042"/>
    </source>
</evidence>
<keyword evidence="1" id="KW-0479">Metal-binding</keyword>
<dbReference type="PROSITE" id="PS00028">
    <property type="entry name" value="ZINC_FINGER_C2H2_1"/>
    <property type="match status" value="1"/>
</dbReference>
<sequence>MPEITKERYANIKRNYDAMIGLGLRPAMPEFMKTKPVQPKPVAKPSVELHTRTQDKKKKVNSAKGKQAPKAGDQGKENCGLAKRAPSKKTWVAPIRDNAVLTEKKEFANDSTVESQIADASNPDGTHRPRRAQKRMNYAECNSSEEESTDKPSSSSENSSSEFRYPRRQRKEVNYMECEEGPDDDYLFCDDCNMDYPGDCPVHGPLIQVKDTPVPLGDPQRANKTVPDGLCVGRSTIKGAQYGVFTLKRLSKRLCFGPYEGVRVGSSGANGYTWQWMAGLWIAPTGCGAKEDVATPQVVFSCEDCGDMFSVQKVLDYHRRCKHHQRPQGKHRCAHCPYSSNNK</sequence>
<name>A0A9D4SPK4_RHISA</name>
<dbReference type="Proteomes" id="UP000821837">
    <property type="component" value="Chromosome 8"/>
</dbReference>
<proteinExistence type="predicted"/>
<dbReference type="PROSITE" id="PS50157">
    <property type="entry name" value="ZINC_FINGER_C2H2_2"/>
    <property type="match status" value="1"/>
</dbReference>
<reference evidence="4" key="2">
    <citation type="submission" date="2021-09" db="EMBL/GenBank/DDBJ databases">
        <authorList>
            <person name="Jia N."/>
            <person name="Wang J."/>
            <person name="Shi W."/>
            <person name="Du L."/>
            <person name="Sun Y."/>
            <person name="Zhan W."/>
            <person name="Jiang J."/>
            <person name="Wang Q."/>
            <person name="Zhang B."/>
            <person name="Ji P."/>
            <person name="Sakyi L.B."/>
            <person name="Cui X."/>
            <person name="Yuan T."/>
            <person name="Jiang B."/>
            <person name="Yang W."/>
            <person name="Lam T.T.-Y."/>
            <person name="Chang Q."/>
            <person name="Ding S."/>
            <person name="Wang X."/>
            <person name="Zhu J."/>
            <person name="Ruan X."/>
            <person name="Zhao L."/>
            <person name="Wei J."/>
            <person name="Que T."/>
            <person name="Du C."/>
            <person name="Cheng J."/>
            <person name="Dai P."/>
            <person name="Han X."/>
            <person name="Huang E."/>
            <person name="Gao Y."/>
            <person name="Liu J."/>
            <person name="Shao H."/>
            <person name="Ye R."/>
            <person name="Li L."/>
            <person name="Wei W."/>
            <person name="Wang X."/>
            <person name="Wang C."/>
            <person name="Huo Q."/>
            <person name="Li W."/>
            <person name="Guo W."/>
            <person name="Chen H."/>
            <person name="Chen S."/>
            <person name="Zhou L."/>
            <person name="Zhou L."/>
            <person name="Ni X."/>
            <person name="Tian J."/>
            <person name="Zhou Y."/>
            <person name="Sheng Y."/>
            <person name="Liu T."/>
            <person name="Pan Y."/>
            <person name="Xia L."/>
            <person name="Li J."/>
            <person name="Zhao F."/>
            <person name="Cao W."/>
        </authorList>
    </citation>
    <scope>NUCLEOTIDE SEQUENCE</scope>
    <source>
        <strain evidence="4">Rsan-2018</strain>
        <tissue evidence="4">Larvae</tissue>
    </source>
</reference>
<gene>
    <name evidence="4" type="ORF">HPB52_002305</name>
</gene>
<comment type="caution">
    <text evidence="4">The sequence shown here is derived from an EMBL/GenBank/DDBJ whole genome shotgun (WGS) entry which is preliminary data.</text>
</comment>
<accession>A0A9D4SPK4</accession>
<dbReference type="Gene3D" id="2.170.270.10">
    <property type="entry name" value="SET domain"/>
    <property type="match status" value="1"/>
</dbReference>
<reference evidence="4" key="1">
    <citation type="journal article" date="2020" name="Cell">
        <title>Large-Scale Comparative Analyses of Tick Genomes Elucidate Their Genetic Diversity and Vector Capacities.</title>
        <authorList>
            <consortium name="Tick Genome and Microbiome Consortium (TIGMIC)"/>
            <person name="Jia N."/>
            <person name="Wang J."/>
            <person name="Shi W."/>
            <person name="Du L."/>
            <person name="Sun Y."/>
            <person name="Zhan W."/>
            <person name="Jiang J.F."/>
            <person name="Wang Q."/>
            <person name="Zhang B."/>
            <person name="Ji P."/>
            <person name="Bell-Sakyi L."/>
            <person name="Cui X.M."/>
            <person name="Yuan T.T."/>
            <person name="Jiang B.G."/>
            <person name="Yang W.F."/>
            <person name="Lam T.T."/>
            <person name="Chang Q.C."/>
            <person name="Ding S.J."/>
            <person name="Wang X.J."/>
            <person name="Zhu J.G."/>
            <person name="Ruan X.D."/>
            <person name="Zhao L."/>
            <person name="Wei J.T."/>
            <person name="Ye R.Z."/>
            <person name="Que T.C."/>
            <person name="Du C.H."/>
            <person name="Zhou Y.H."/>
            <person name="Cheng J.X."/>
            <person name="Dai P.F."/>
            <person name="Guo W.B."/>
            <person name="Han X.H."/>
            <person name="Huang E.J."/>
            <person name="Li L.F."/>
            <person name="Wei W."/>
            <person name="Gao Y.C."/>
            <person name="Liu J.Z."/>
            <person name="Shao H.Z."/>
            <person name="Wang X."/>
            <person name="Wang C.C."/>
            <person name="Yang T.C."/>
            <person name="Huo Q.B."/>
            <person name="Li W."/>
            <person name="Chen H.Y."/>
            <person name="Chen S.E."/>
            <person name="Zhou L.G."/>
            <person name="Ni X.B."/>
            <person name="Tian J.H."/>
            <person name="Sheng Y."/>
            <person name="Liu T."/>
            <person name="Pan Y.S."/>
            <person name="Xia L.Y."/>
            <person name="Li J."/>
            <person name="Zhao F."/>
            <person name="Cao W.C."/>
        </authorList>
    </citation>
    <scope>NUCLEOTIDE SEQUENCE</scope>
    <source>
        <strain evidence="4">Rsan-2018</strain>
    </source>
</reference>
<dbReference type="GO" id="GO:0008270">
    <property type="term" value="F:zinc ion binding"/>
    <property type="evidence" value="ECO:0007669"/>
    <property type="project" value="UniProtKB-KW"/>
</dbReference>
<evidence type="ECO:0000256" key="2">
    <source>
        <dbReference type="SAM" id="MobiDB-lite"/>
    </source>
</evidence>
<dbReference type="InterPro" id="IPR013087">
    <property type="entry name" value="Znf_C2H2_type"/>
</dbReference>
<feature type="domain" description="C2H2-type" evidence="3">
    <location>
        <begin position="300"/>
        <end position="327"/>
    </location>
</feature>
<feature type="compositionally biased region" description="Low complexity" evidence="2">
    <location>
        <begin position="151"/>
        <end position="162"/>
    </location>
</feature>
<feature type="region of interest" description="Disordered" evidence="2">
    <location>
        <begin position="33"/>
        <end position="90"/>
    </location>
</feature>
<keyword evidence="5" id="KW-1185">Reference proteome</keyword>
<evidence type="ECO:0000313" key="5">
    <source>
        <dbReference type="Proteomes" id="UP000821837"/>
    </source>
</evidence>
<dbReference type="EMBL" id="JABSTV010001254">
    <property type="protein sequence ID" value="KAH7938917.1"/>
    <property type="molecule type" value="Genomic_DNA"/>
</dbReference>
<keyword evidence="1" id="KW-0863">Zinc-finger</keyword>
<evidence type="ECO:0000259" key="3">
    <source>
        <dbReference type="PROSITE" id="PS50157"/>
    </source>
</evidence>
<dbReference type="InterPro" id="IPR046341">
    <property type="entry name" value="SET_dom_sf"/>
</dbReference>
<feature type="compositionally biased region" description="Polar residues" evidence="2">
    <location>
        <begin position="109"/>
        <end position="119"/>
    </location>
</feature>
<evidence type="ECO:0000313" key="4">
    <source>
        <dbReference type="EMBL" id="KAH7938917.1"/>
    </source>
</evidence>
<dbReference type="VEuPathDB" id="VectorBase:RSAN_055112"/>